<name>A0ABP9LP12_9GAMM</name>
<comment type="caution">
    <text evidence="2">The sequence shown here is derived from an EMBL/GenBank/DDBJ whole genome shotgun (WGS) entry which is preliminary data.</text>
</comment>
<dbReference type="Proteomes" id="UP001501083">
    <property type="component" value="Unassembled WGS sequence"/>
</dbReference>
<reference evidence="3" key="1">
    <citation type="journal article" date="2019" name="Int. J. Syst. Evol. Microbiol.">
        <title>The Global Catalogue of Microorganisms (GCM) 10K type strain sequencing project: providing services to taxonomists for standard genome sequencing and annotation.</title>
        <authorList>
            <consortium name="The Broad Institute Genomics Platform"/>
            <consortium name="The Broad Institute Genome Sequencing Center for Infectious Disease"/>
            <person name="Wu L."/>
            <person name="Ma J."/>
        </authorList>
    </citation>
    <scope>NUCLEOTIDE SEQUENCE [LARGE SCALE GENOMIC DNA]</scope>
    <source>
        <strain evidence="3">JCM 19212</strain>
    </source>
</reference>
<accession>A0ABP9LP12</accession>
<gene>
    <name evidence="2" type="ORF">GCM10025759_33930</name>
</gene>
<dbReference type="RefSeq" id="WP_158984082.1">
    <property type="nucleotide sequence ID" value="NZ_BAABKY010000006.1"/>
</dbReference>
<protein>
    <recommendedName>
        <fullName evidence="4">TIGR04222 domain-containing membrane protein</fullName>
    </recommendedName>
</protein>
<proteinExistence type="predicted"/>
<keyword evidence="1" id="KW-0812">Transmembrane</keyword>
<keyword evidence="1" id="KW-1133">Transmembrane helix</keyword>
<feature type="transmembrane region" description="Helical" evidence="1">
    <location>
        <begin position="122"/>
        <end position="143"/>
    </location>
</feature>
<evidence type="ECO:0000313" key="3">
    <source>
        <dbReference type="Proteomes" id="UP001501083"/>
    </source>
</evidence>
<keyword evidence="3" id="KW-1185">Reference proteome</keyword>
<keyword evidence="1" id="KW-0472">Membrane</keyword>
<evidence type="ECO:0000313" key="2">
    <source>
        <dbReference type="EMBL" id="GAA5082420.1"/>
    </source>
</evidence>
<dbReference type="EMBL" id="BAABKY010000006">
    <property type="protein sequence ID" value="GAA5082420.1"/>
    <property type="molecule type" value="Genomic_DNA"/>
</dbReference>
<feature type="transmembrane region" description="Helical" evidence="1">
    <location>
        <begin position="89"/>
        <end position="116"/>
    </location>
</feature>
<organism evidence="2 3">
    <name type="scientific">Lysobacter panacisoli</name>
    <dbReference type="NCBI Taxonomy" id="1255263"/>
    <lineage>
        <taxon>Bacteria</taxon>
        <taxon>Pseudomonadati</taxon>
        <taxon>Pseudomonadota</taxon>
        <taxon>Gammaproteobacteria</taxon>
        <taxon>Lysobacterales</taxon>
        <taxon>Lysobacteraceae</taxon>
        <taxon>Lysobacter</taxon>
    </lineage>
</organism>
<sequence length="235" mass="26337">MNLPMELLLVLGVYALYLQDSALLLHYDEIALTRAGPRWRASAGGPVEFRGRRVFLPDPLRPAGPLFRCSWLSEDDCDGTAQRPGTRHFIVSLGAVNGGCRVLWVLLLVGLPLLLWAYAHPLALLALLVLVYATTAWVALQVWRHRRVYGLDSRQALSMGFELLCCPPHAINVVRRLSLRHGLHGDAVATIAHWLDRDEARRTGDAMRERLSYAMAFRGDDAALLRARERIEELA</sequence>
<evidence type="ECO:0000256" key="1">
    <source>
        <dbReference type="SAM" id="Phobius"/>
    </source>
</evidence>
<evidence type="ECO:0008006" key="4">
    <source>
        <dbReference type="Google" id="ProtNLM"/>
    </source>
</evidence>